<dbReference type="AlphaFoldDB" id="A0AAV1TGJ7"/>
<evidence type="ECO:0008006" key="3">
    <source>
        <dbReference type="Google" id="ProtNLM"/>
    </source>
</evidence>
<dbReference type="InterPro" id="IPR043502">
    <property type="entry name" value="DNA/RNA_pol_sf"/>
</dbReference>
<dbReference type="SUPFAM" id="SSF56672">
    <property type="entry name" value="DNA/RNA polymerases"/>
    <property type="match status" value="1"/>
</dbReference>
<protein>
    <recommendedName>
        <fullName evidence="3">Polyprotein</fullName>
    </recommendedName>
</protein>
<organism evidence="1 2">
    <name type="scientific">Peronospora matthiolae</name>
    <dbReference type="NCBI Taxonomy" id="2874970"/>
    <lineage>
        <taxon>Eukaryota</taxon>
        <taxon>Sar</taxon>
        <taxon>Stramenopiles</taxon>
        <taxon>Oomycota</taxon>
        <taxon>Peronosporomycetes</taxon>
        <taxon>Peronosporales</taxon>
        <taxon>Peronosporaceae</taxon>
        <taxon>Peronospora</taxon>
    </lineage>
</organism>
<dbReference type="PANTHER" id="PTHR11439">
    <property type="entry name" value="GAG-POL-RELATED RETROTRANSPOSON"/>
    <property type="match status" value="1"/>
</dbReference>
<dbReference type="PANTHER" id="PTHR11439:SF440">
    <property type="entry name" value="INTEGRASE CATALYTIC DOMAIN-CONTAINING PROTEIN"/>
    <property type="match status" value="1"/>
</dbReference>
<dbReference type="CDD" id="cd09272">
    <property type="entry name" value="RNase_HI_RT_Ty1"/>
    <property type="match status" value="1"/>
</dbReference>
<evidence type="ECO:0000313" key="2">
    <source>
        <dbReference type="Proteomes" id="UP001162060"/>
    </source>
</evidence>
<sequence length="269" mass="29335">MLDKFGLKDSAAVRVPISGEDGYEEITLLPSGGSGSPQRPTVQTFQSLVGSLLWIARCTRPDIAFAVHRVTRRSHAPTEGDWRLAKKIAKYLKGTKGLKFIMHEKKDAIKDDGVLVEAYSDADYAADKTDRKSVSGGVLMVAGMVVGWLCKKQKCVALSTMEAEFVAASQTAAEMMGIIELLKEIGVSVQPDSTLHVDNQAAIAQIKGEDTSGRAKHIDVRLKFVKDLETKKMLKVQYCESKGMRADILTKTLPAPRLSQLRGLVMLSG</sequence>
<dbReference type="Proteomes" id="UP001162060">
    <property type="component" value="Unassembled WGS sequence"/>
</dbReference>
<dbReference type="EMBL" id="CAKLBY020000047">
    <property type="protein sequence ID" value="CAK7918037.1"/>
    <property type="molecule type" value="Genomic_DNA"/>
</dbReference>
<evidence type="ECO:0000313" key="1">
    <source>
        <dbReference type="EMBL" id="CAK7918037.1"/>
    </source>
</evidence>
<gene>
    <name evidence="1" type="ORF">PM001_LOCUS5712</name>
</gene>
<comment type="caution">
    <text evidence="1">The sequence shown here is derived from an EMBL/GenBank/DDBJ whole genome shotgun (WGS) entry which is preliminary data.</text>
</comment>
<accession>A0AAV1TGJ7</accession>
<reference evidence="1" key="1">
    <citation type="submission" date="2024-01" db="EMBL/GenBank/DDBJ databases">
        <authorList>
            <person name="Webb A."/>
        </authorList>
    </citation>
    <scope>NUCLEOTIDE SEQUENCE</scope>
    <source>
        <strain evidence="1">Pm1</strain>
    </source>
</reference>
<proteinExistence type="predicted"/>
<name>A0AAV1TGJ7_9STRA</name>